<evidence type="ECO:0000313" key="2">
    <source>
        <dbReference type="Proteomes" id="UP000276282"/>
    </source>
</evidence>
<accession>A0A495PM04</accession>
<reference evidence="1 2" key="1">
    <citation type="submission" date="2018-10" db="EMBL/GenBank/DDBJ databases">
        <title>Genomic Encyclopedia of Archaeal and Bacterial Type Strains, Phase II (KMG-II): from individual species to whole genera.</title>
        <authorList>
            <person name="Goeker M."/>
        </authorList>
    </citation>
    <scope>NUCLEOTIDE SEQUENCE [LARGE SCALE GENOMIC DNA]</scope>
    <source>
        <strain evidence="1 2">DSM 19839</strain>
    </source>
</reference>
<organism evidence="1 2">
    <name type="scientific">Gillisia mitskevichiae</name>
    <dbReference type="NCBI Taxonomy" id="270921"/>
    <lineage>
        <taxon>Bacteria</taxon>
        <taxon>Pseudomonadati</taxon>
        <taxon>Bacteroidota</taxon>
        <taxon>Flavobacteriia</taxon>
        <taxon>Flavobacteriales</taxon>
        <taxon>Flavobacteriaceae</taxon>
        <taxon>Gillisia</taxon>
    </lineage>
</organism>
<dbReference type="EMBL" id="RBLG01000003">
    <property type="protein sequence ID" value="RKS50482.1"/>
    <property type="molecule type" value="Genomic_DNA"/>
</dbReference>
<name>A0A495PM04_9FLAO</name>
<gene>
    <name evidence="1" type="ORF">BC962_2243</name>
</gene>
<evidence type="ECO:0000313" key="1">
    <source>
        <dbReference type="EMBL" id="RKS50482.1"/>
    </source>
</evidence>
<dbReference type="AlphaFoldDB" id="A0A495PM04"/>
<protein>
    <submittedName>
        <fullName evidence="1">Uncharacterized protein</fullName>
    </submittedName>
</protein>
<comment type="caution">
    <text evidence="1">The sequence shown here is derived from an EMBL/GenBank/DDBJ whole genome shotgun (WGS) entry which is preliminary data.</text>
</comment>
<keyword evidence="2" id="KW-1185">Reference proteome</keyword>
<sequence length="37" mass="4652">MRAGYTNLFEWYVRENMWQEDNRDNGVRIFMKKKDLP</sequence>
<proteinExistence type="predicted"/>
<dbReference type="Proteomes" id="UP000276282">
    <property type="component" value="Unassembled WGS sequence"/>
</dbReference>